<evidence type="ECO:0008006" key="2">
    <source>
        <dbReference type="Google" id="ProtNLM"/>
    </source>
</evidence>
<dbReference type="Gene3D" id="2.40.10.120">
    <property type="match status" value="1"/>
</dbReference>
<reference evidence="1" key="1">
    <citation type="journal article" date="2009" name="Nature">
        <title>The Sorghum bicolor genome and the diversification of grasses.</title>
        <authorList>
            <person name="Paterson A.H."/>
            <person name="Bowers J.E."/>
            <person name="Bruggmann R."/>
            <person name="Dubchak I."/>
            <person name="Grimwood J."/>
            <person name="Gundlach H."/>
            <person name="Haberer G."/>
            <person name="Hellsten U."/>
            <person name="Mitros T."/>
            <person name="Poliakov A."/>
            <person name="Schmutz J."/>
            <person name="Spannagl M."/>
            <person name="Tang H."/>
            <person name="Wang X."/>
            <person name="Wicker T."/>
            <person name="Bharti A.K."/>
            <person name="Chapman J."/>
            <person name="Feltus F.A."/>
            <person name="Gowik U."/>
            <person name="Grigoriev I.V."/>
            <person name="Lyons E."/>
            <person name="Maher C.A."/>
            <person name="Martis M."/>
            <person name="Narechania A."/>
            <person name="Otillar R.P."/>
            <person name="Penning B.W."/>
            <person name="Salamov A.A."/>
            <person name="Wang Y."/>
            <person name="Zhang L."/>
            <person name="Carpita N.C."/>
            <person name="Freeling M."/>
            <person name="Gingle A.R."/>
            <person name="Hash C.T."/>
            <person name="Keller B."/>
            <person name="Klein P."/>
            <person name="Kresovich S."/>
            <person name="McCann M.C."/>
            <person name="Ming R."/>
            <person name="Peterson D.G."/>
            <person name="Mehboob-ur-Rahman"/>
            <person name="Ware D."/>
            <person name="Westhoff P."/>
            <person name="Mayer K.F."/>
            <person name="Messing J."/>
            <person name="Rokhsar D.S."/>
        </authorList>
    </citation>
    <scope>NUCLEOTIDE SEQUENCE [LARGE SCALE GENOMIC DNA]</scope>
</reference>
<dbReference type="HOGENOM" id="CLU_051589_0_0_1"/>
<dbReference type="PANTHER" id="PTHR36141:SF4">
    <property type="entry name" value="OS08G0148566 PROTEIN"/>
    <property type="match status" value="1"/>
</dbReference>
<accession>C6JS88</accession>
<evidence type="ECO:0000313" key="1">
    <source>
        <dbReference type="EMBL" id="EES20201.1"/>
    </source>
</evidence>
<sequence>MTRGRRRHVKTTAMLASTAHPRPTHLVHRPSLTPCHTLRTMPARGCPITARGRPGAHTPTTEAPCCLCSISPSLHSAQHAKATLSAIRPAEPGSAVGLFTDGSALGFSIQGALAMAHHGQDLGGAPGPLGFDREEERLVAMAALPSLFCVLVNPRGLMDNEELKKRYKKVAKDVEKDDRRCRGIKNLDDAITANTRERQATGFVVAANDTTLRVLTCAHVIADIFTADNHNQFNLEEVNALFRFDVHCYHHEVNVRTRLINQKISERLRFPTQTRVIALDTQKDLMVLEFDVGYLCDRDETDVGGARTWCEAMHPVIHRADADPSKMQKMVLAGWPPQRAGSCAIGQVSFCHWTYDAITAVNFKGYTMRLLEIPGMVADNGFSGAPVLNGAGQYVGVFHGVFNLSTGYAICSQDVRDFLQEHNVLVWEPNDAEEA</sequence>
<gene>
    <name evidence="1" type="primary">Sb0125s002040</name>
    <name evidence="1" type="ORF">SORBIDRAFT_0125s002040</name>
</gene>
<dbReference type="SUPFAM" id="SSF50494">
    <property type="entry name" value="Trypsin-like serine proteases"/>
    <property type="match status" value="1"/>
</dbReference>
<proteinExistence type="predicted"/>
<name>C6JS88_SORBI</name>
<dbReference type="AlphaFoldDB" id="C6JS88"/>
<dbReference type="ExpressionAtlas" id="C6JS88">
    <property type="expression patterns" value="baseline"/>
</dbReference>
<dbReference type="PANTHER" id="PTHR36141">
    <property type="entry name" value="OS08G0148500 PROTEIN"/>
    <property type="match status" value="1"/>
</dbReference>
<protein>
    <recommendedName>
        <fullName evidence="2">Peptidase S1 domain-containing protein</fullName>
    </recommendedName>
</protein>
<dbReference type="Pfam" id="PF13365">
    <property type="entry name" value="Trypsin_2"/>
    <property type="match status" value="1"/>
</dbReference>
<organism evidence="1">
    <name type="scientific">Sorghum bicolor</name>
    <name type="common">Sorghum</name>
    <name type="synonym">Sorghum vulgare</name>
    <dbReference type="NCBI Taxonomy" id="4558"/>
    <lineage>
        <taxon>Eukaryota</taxon>
        <taxon>Viridiplantae</taxon>
        <taxon>Streptophyta</taxon>
        <taxon>Embryophyta</taxon>
        <taxon>Tracheophyta</taxon>
        <taxon>Spermatophyta</taxon>
        <taxon>Magnoliopsida</taxon>
        <taxon>Liliopsida</taxon>
        <taxon>Poales</taxon>
        <taxon>Poaceae</taxon>
        <taxon>PACMAD clade</taxon>
        <taxon>Panicoideae</taxon>
        <taxon>Andropogonodae</taxon>
        <taxon>Andropogoneae</taxon>
        <taxon>Sorghinae</taxon>
        <taxon>Sorghum</taxon>
    </lineage>
</organism>
<dbReference type="InterPro" id="IPR009003">
    <property type="entry name" value="Peptidase_S1_PA"/>
</dbReference>
<dbReference type="EMBL" id="GL002719">
    <property type="protein sequence ID" value="EES20201.1"/>
    <property type="molecule type" value="Genomic_DNA"/>
</dbReference>